<dbReference type="eggNOG" id="ENOG502RG6T">
    <property type="taxonomic scope" value="Eukaryota"/>
</dbReference>
<dbReference type="OrthoDB" id="3800738at2759"/>
<evidence type="ECO:0000313" key="2">
    <source>
        <dbReference type="Proteomes" id="UP000016931"/>
    </source>
</evidence>
<dbReference type="Proteomes" id="UP000016931">
    <property type="component" value="Unassembled WGS sequence"/>
</dbReference>
<accession>M3D0S7</accession>
<protein>
    <submittedName>
        <fullName evidence="1">Uncharacterized protein</fullName>
    </submittedName>
</protein>
<dbReference type="OMA" id="AMELQCC"/>
<dbReference type="GeneID" id="27903112"/>
<dbReference type="RefSeq" id="XP_016759224.1">
    <property type="nucleotide sequence ID" value="XM_016905975.1"/>
</dbReference>
<dbReference type="HOGENOM" id="CLU_1327118_0_0_1"/>
<keyword evidence="2" id="KW-1185">Reference proteome</keyword>
<sequence>MHQNASTTVFMIPELAESILFQLGQSTAWKQLFVLQRVNSTLHAIIKTSPDLRRAMHLEPPDARRASVTKFAEALEIYKRFFFNIDDLLYPFWTNTRVINRDSPSAAIAVSMNISLYWSEDTPGVMVGQPPPEAMTGTSPIERNESWRNLLLPYHPEHALELHCCGYDVTAPLSSTYTLGDLADEAIRAGKAHLGGLGRVMLYGQNS</sequence>
<dbReference type="EMBL" id="KB456266">
    <property type="protein sequence ID" value="EMF11103.1"/>
    <property type="molecule type" value="Genomic_DNA"/>
</dbReference>
<reference evidence="1 2" key="1">
    <citation type="journal article" date="2012" name="PLoS Pathog.">
        <title>Diverse lifestyles and strategies of plant pathogenesis encoded in the genomes of eighteen Dothideomycetes fungi.</title>
        <authorList>
            <person name="Ohm R.A."/>
            <person name="Feau N."/>
            <person name="Henrissat B."/>
            <person name="Schoch C.L."/>
            <person name="Horwitz B.A."/>
            <person name="Barry K.W."/>
            <person name="Condon B.J."/>
            <person name="Copeland A.C."/>
            <person name="Dhillon B."/>
            <person name="Glaser F."/>
            <person name="Hesse C.N."/>
            <person name="Kosti I."/>
            <person name="LaButti K."/>
            <person name="Lindquist E.A."/>
            <person name="Lucas S."/>
            <person name="Salamov A.A."/>
            <person name="Bradshaw R.E."/>
            <person name="Ciuffetti L."/>
            <person name="Hamelin R.C."/>
            <person name="Kema G.H.J."/>
            <person name="Lawrence C."/>
            <person name="Scott J.A."/>
            <person name="Spatafora J.W."/>
            <person name="Turgeon B.G."/>
            <person name="de Wit P.J.G.M."/>
            <person name="Zhong S."/>
            <person name="Goodwin S.B."/>
            <person name="Grigoriev I.V."/>
        </authorList>
    </citation>
    <scope>NUCLEOTIDE SEQUENCE [LARGE SCALE GENOMIC DNA]</scope>
    <source>
        <strain evidence="1 2">SO2202</strain>
    </source>
</reference>
<organism evidence="1 2">
    <name type="scientific">Sphaerulina musiva (strain SO2202)</name>
    <name type="common">Poplar stem canker fungus</name>
    <name type="synonym">Septoria musiva</name>
    <dbReference type="NCBI Taxonomy" id="692275"/>
    <lineage>
        <taxon>Eukaryota</taxon>
        <taxon>Fungi</taxon>
        <taxon>Dikarya</taxon>
        <taxon>Ascomycota</taxon>
        <taxon>Pezizomycotina</taxon>
        <taxon>Dothideomycetes</taxon>
        <taxon>Dothideomycetidae</taxon>
        <taxon>Mycosphaerellales</taxon>
        <taxon>Mycosphaerellaceae</taxon>
        <taxon>Sphaerulina</taxon>
    </lineage>
</organism>
<proteinExistence type="predicted"/>
<name>M3D0S7_SPHMS</name>
<gene>
    <name evidence="1" type="ORF">SEPMUDRAFT_150120</name>
</gene>
<dbReference type="AlphaFoldDB" id="M3D0S7"/>
<evidence type="ECO:0000313" key="1">
    <source>
        <dbReference type="EMBL" id="EMF11103.1"/>
    </source>
</evidence>